<dbReference type="Proteomes" id="UP000279173">
    <property type="component" value="Unassembled WGS sequence"/>
</dbReference>
<dbReference type="InterPro" id="IPR036397">
    <property type="entry name" value="RNaseH_sf"/>
</dbReference>
<organism evidence="3 4">
    <name type="scientific">Pseudomonas syringae pv. helianthi</name>
    <dbReference type="NCBI Taxonomy" id="251654"/>
    <lineage>
        <taxon>Bacteria</taxon>
        <taxon>Pseudomonadati</taxon>
        <taxon>Pseudomonadota</taxon>
        <taxon>Gammaproteobacteria</taxon>
        <taxon>Pseudomonadales</taxon>
        <taxon>Pseudomonadaceae</taxon>
        <taxon>Pseudomonas</taxon>
    </lineage>
</organism>
<proteinExistence type="predicted"/>
<reference evidence="3 4" key="1">
    <citation type="submission" date="2018-08" db="EMBL/GenBank/DDBJ databases">
        <title>Recombination of ecologically and evolutionarily significant loci maintains genetic cohesion in the Pseudomonas syringae species complex.</title>
        <authorList>
            <person name="Dillon M."/>
            <person name="Thakur S."/>
            <person name="Almeida R.N.D."/>
            <person name="Weir B.S."/>
            <person name="Guttman D.S."/>
        </authorList>
    </citation>
    <scope>NUCLEOTIDE SEQUENCE [LARGE SCALE GENOMIC DNA]</scope>
    <source>
        <strain evidence="3 4">ICMP 3263</strain>
    </source>
</reference>
<sequence length="344" mass="39406">MGQPALAGTRRCHTDQQSADTRAAENPGTGSPNQPPGTREIDFKKGYRALDGRGTRALALVDQLRSQEPVDFLCSVFEVTRSCYYAYCRRRRTPDAERVLVRNRVNELFTQSRSAAGSRSIMLMMKEDGLQIGRFKVRMLMREMNLISKQPGSHVYKKATVERPDIPNVLNREFAVTSPNQVWCGDITYIWAEGRWHYLAAVIDLYARRVVGRAFSPNPDADLVIKALDMAYEQRGRPQNVLFHSDQGSQYGSRAFRQRLWRYRFKQSMSRRGNCHDNAPMERLFRSLKTEWIPTVGYMSAALAKQDIGRYLMQQYNWRRPHKFNQGSAPAVAEEKLNAVSGIS</sequence>
<dbReference type="PANTHER" id="PTHR46889">
    <property type="entry name" value="TRANSPOSASE INSF FOR INSERTION SEQUENCE IS3B-RELATED"/>
    <property type="match status" value="1"/>
</dbReference>
<dbReference type="AlphaFoldDB" id="A0A3M6CSK2"/>
<accession>A0A3M6CSK2</accession>
<evidence type="ECO:0000313" key="4">
    <source>
        <dbReference type="Proteomes" id="UP000279173"/>
    </source>
</evidence>
<evidence type="ECO:0000256" key="1">
    <source>
        <dbReference type="SAM" id="MobiDB-lite"/>
    </source>
</evidence>
<dbReference type="Gene3D" id="3.30.420.10">
    <property type="entry name" value="Ribonuclease H-like superfamily/Ribonuclease H"/>
    <property type="match status" value="1"/>
</dbReference>
<dbReference type="InterPro" id="IPR050900">
    <property type="entry name" value="Transposase_IS3/IS150/IS904"/>
</dbReference>
<dbReference type="NCBIfam" id="NF033516">
    <property type="entry name" value="transpos_IS3"/>
    <property type="match status" value="1"/>
</dbReference>
<dbReference type="EMBL" id="RBUT01000108">
    <property type="protein sequence ID" value="RMV46434.1"/>
    <property type="molecule type" value="Genomic_DNA"/>
</dbReference>
<dbReference type="SUPFAM" id="SSF53098">
    <property type="entry name" value="Ribonuclease H-like"/>
    <property type="match status" value="1"/>
</dbReference>
<dbReference type="Pfam" id="PF00665">
    <property type="entry name" value="rve"/>
    <property type="match status" value="1"/>
</dbReference>
<dbReference type="InterPro" id="IPR048020">
    <property type="entry name" value="Transpos_IS3"/>
</dbReference>
<gene>
    <name evidence="3" type="ORF">ALP10_200166</name>
</gene>
<dbReference type="GO" id="GO:0015074">
    <property type="term" value="P:DNA integration"/>
    <property type="evidence" value="ECO:0007669"/>
    <property type="project" value="InterPro"/>
</dbReference>
<dbReference type="InterPro" id="IPR001584">
    <property type="entry name" value="Integrase_cat-core"/>
</dbReference>
<evidence type="ECO:0000259" key="2">
    <source>
        <dbReference type="PROSITE" id="PS50994"/>
    </source>
</evidence>
<comment type="caution">
    <text evidence="3">The sequence shown here is derived from an EMBL/GenBank/DDBJ whole genome shotgun (WGS) entry which is preliminary data.</text>
</comment>
<dbReference type="GO" id="GO:0003676">
    <property type="term" value="F:nucleic acid binding"/>
    <property type="evidence" value="ECO:0007669"/>
    <property type="project" value="InterPro"/>
</dbReference>
<feature type="region of interest" description="Disordered" evidence="1">
    <location>
        <begin position="1"/>
        <end position="41"/>
    </location>
</feature>
<dbReference type="InterPro" id="IPR012337">
    <property type="entry name" value="RNaseH-like_sf"/>
</dbReference>
<evidence type="ECO:0000313" key="3">
    <source>
        <dbReference type="EMBL" id="RMV46434.1"/>
    </source>
</evidence>
<dbReference type="Pfam" id="PF13276">
    <property type="entry name" value="HTH_21"/>
    <property type="match status" value="1"/>
</dbReference>
<feature type="domain" description="Integrase catalytic" evidence="2">
    <location>
        <begin position="175"/>
        <end position="338"/>
    </location>
</feature>
<name>A0A3M6CSK2_9PSED</name>
<dbReference type="PROSITE" id="PS50994">
    <property type="entry name" value="INTEGRASE"/>
    <property type="match status" value="1"/>
</dbReference>
<protein>
    <recommendedName>
        <fullName evidence="2">Integrase catalytic domain-containing protein</fullName>
    </recommendedName>
</protein>
<dbReference type="InterPro" id="IPR025948">
    <property type="entry name" value="HTH-like_dom"/>
</dbReference>
<dbReference type="PANTHER" id="PTHR46889:SF4">
    <property type="entry name" value="TRANSPOSASE INSO FOR INSERTION SEQUENCE ELEMENT IS911B-RELATED"/>
    <property type="match status" value="1"/>
</dbReference>